<dbReference type="InterPro" id="IPR036761">
    <property type="entry name" value="TTHA0802/YceI-like_sf"/>
</dbReference>
<evidence type="ECO:0000313" key="3">
    <source>
        <dbReference type="EMBL" id="SFC89254.1"/>
    </source>
</evidence>
<dbReference type="PANTHER" id="PTHR34406">
    <property type="entry name" value="PROTEIN YCEI"/>
    <property type="match status" value="1"/>
</dbReference>
<evidence type="ECO:0000259" key="2">
    <source>
        <dbReference type="SMART" id="SM00867"/>
    </source>
</evidence>
<dbReference type="Pfam" id="PF04264">
    <property type="entry name" value="YceI"/>
    <property type="match status" value="1"/>
</dbReference>
<dbReference type="EMBL" id="FOMI01000001">
    <property type="protein sequence ID" value="SFC89254.1"/>
    <property type="molecule type" value="Genomic_DNA"/>
</dbReference>
<keyword evidence="4" id="KW-1185">Reference proteome</keyword>
<organism evidence="3 4">
    <name type="scientific">Algibacter pectinivorans</name>
    <dbReference type="NCBI Taxonomy" id="870482"/>
    <lineage>
        <taxon>Bacteria</taxon>
        <taxon>Pseudomonadati</taxon>
        <taxon>Bacteroidota</taxon>
        <taxon>Flavobacteriia</taxon>
        <taxon>Flavobacteriales</taxon>
        <taxon>Flavobacteriaceae</taxon>
        <taxon>Algibacter</taxon>
    </lineage>
</organism>
<dbReference type="RefSeq" id="WP_092848713.1">
    <property type="nucleotide sequence ID" value="NZ_FOMI01000001.1"/>
</dbReference>
<evidence type="ECO:0000256" key="1">
    <source>
        <dbReference type="SAM" id="SignalP"/>
    </source>
</evidence>
<accession>A0A1I1MV04</accession>
<dbReference type="STRING" id="870482.SAMN04487987_101563"/>
<reference evidence="4" key="1">
    <citation type="submission" date="2016-10" db="EMBL/GenBank/DDBJ databases">
        <authorList>
            <person name="Varghese N."/>
            <person name="Submissions S."/>
        </authorList>
    </citation>
    <scope>NUCLEOTIDE SEQUENCE [LARGE SCALE GENOMIC DNA]</scope>
    <source>
        <strain evidence="4">DSM 25730</strain>
    </source>
</reference>
<dbReference type="Proteomes" id="UP000199439">
    <property type="component" value="Unassembled WGS sequence"/>
</dbReference>
<dbReference type="InterPro" id="IPR007372">
    <property type="entry name" value="Lipid/polyisoprenoid-bd_YceI"/>
</dbReference>
<proteinExistence type="predicted"/>
<sequence length="192" mass="21497">MKNSIKNIAAITLIAFMAFSFTTEGPNKKEIKVEKSKIVWKGYKVTGSHEGVINIKSGYLNFNEDKLTSGEFIINMNSITSTDLEGEYKEKLEGHLKSDDFFGVEKFPTAILVFKKVNATGKNSYNITGDLTIKGKTQIVSFNFSVYGNKANASLKIDRTAFDVKYGSTSFFEGLKDKAIYDEFDLIVDLEF</sequence>
<dbReference type="OrthoDB" id="951410at2"/>
<dbReference type="SMART" id="SM00867">
    <property type="entry name" value="YceI"/>
    <property type="match status" value="1"/>
</dbReference>
<feature type="domain" description="Lipid/polyisoprenoid-binding YceI-like" evidence="2">
    <location>
        <begin position="28"/>
        <end position="192"/>
    </location>
</feature>
<protein>
    <submittedName>
        <fullName evidence="3">Polyisoprenoid-binding protein YceI</fullName>
    </submittedName>
</protein>
<keyword evidence="1" id="KW-0732">Signal</keyword>
<dbReference type="Gene3D" id="2.40.128.110">
    <property type="entry name" value="Lipid/polyisoprenoid-binding, YceI-like"/>
    <property type="match status" value="1"/>
</dbReference>
<evidence type="ECO:0000313" key="4">
    <source>
        <dbReference type="Proteomes" id="UP000199439"/>
    </source>
</evidence>
<dbReference type="SUPFAM" id="SSF101874">
    <property type="entry name" value="YceI-like"/>
    <property type="match status" value="1"/>
</dbReference>
<name>A0A1I1MV04_9FLAO</name>
<dbReference type="PANTHER" id="PTHR34406:SF1">
    <property type="entry name" value="PROTEIN YCEI"/>
    <property type="match status" value="1"/>
</dbReference>
<feature type="chain" id="PRO_5011566241" evidence="1">
    <location>
        <begin position="23"/>
        <end position="192"/>
    </location>
</feature>
<gene>
    <name evidence="3" type="ORF">SAMN04487987_101563</name>
</gene>
<dbReference type="AlphaFoldDB" id="A0A1I1MV04"/>
<feature type="signal peptide" evidence="1">
    <location>
        <begin position="1"/>
        <end position="22"/>
    </location>
</feature>